<evidence type="ECO:0000313" key="1">
    <source>
        <dbReference type="EMBL" id="GFO37250.1"/>
    </source>
</evidence>
<organism evidence="1 2">
    <name type="scientific">Plakobranchus ocellatus</name>
    <dbReference type="NCBI Taxonomy" id="259542"/>
    <lineage>
        <taxon>Eukaryota</taxon>
        <taxon>Metazoa</taxon>
        <taxon>Spiralia</taxon>
        <taxon>Lophotrochozoa</taxon>
        <taxon>Mollusca</taxon>
        <taxon>Gastropoda</taxon>
        <taxon>Heterobranchia</taxon>
        <taxon>Euthyneura</taxon>
        <taxon>Panpulmonata</taxon>
        <taxon>Sacoglossa</taxon>
        <taxon>Placobranchoidea</taxon>
        <taxon>Plakobranchidae</taxon>
        <taxon>Plakobranchus</taxon>
    </lineage>
</organism>
<sequence>MPAALQHQDFVPPSDVNTSALALGRTSRPFASHINIASSFSTLMCRHVYLPWLRATLQELRTSSVVCLSWQSGYVGSSFIPHRTKFAFEGRSSDTAQIRKLILSVAMCQISFQVTDLCNALYQLGQ</sequence>
<reference evidence="1 2" key="1">
    <citation type="journal article" date="2021" name="Elife">
        <title>Chloroplast acquisition without the gene transfer in kleptoplastic sea slugs, Plakobranchus ocellatus.</title>
        <authorList>
            <person name="Maeda T."/>
            <person name="Takahashi S."/>
            <person name="Yoshida T."/>
            <person name="Shimamura S."/>
            <person name="Takaki Y."/>
            <person name="Nagai Y."/>
            <person name="Toyoda A."/>
            <person name="Suzuki Y."/>
            <person name="Arimoto A."/>
            <person name="Ishii H."/>
            <person name="Satoh N."/>
            <person name="Nishiyama T."/>
            <person name="Hasebe M."/>
            <person name="Maruyama T."/>
            <person name="Minagawa J."/>
            <person name="Obokata J."/>
            <person name="Shigenobu S."/>
        </authorList>
    </citation>
    <scope>NUCLEOTIDE SEQUENCE [LARGE SCALE GENOMIC DNA]</scope>
</reference>
<name>A0AAV4CZL3_9GAST</name>
<comment type="caution">
    <text evidence="1">The sequence shown here is derived from an EMBL/GenBank/DDBJ whole genome shotgun (WGS) entry which is preliminary data.</text>
</comment>
<keyword evidence="2" id="KW-1185">Reference proteome</keyword>
<proteinExistence type="predicted"/>
<accession>A0AAV4CZL3</accession>
<gene>
    <name evidence="1" type="ORF">PoB_006375500</name>
</gene>
<evidence type="ECO:0000313" key="2">
    <source>
        <dbReference type="Proteomes" id="UP000735302"/>
    </source>
</evidence>
<dbReference type="EMBL" id="BLXT01007182">
    <property type="protein sequence ID" value="GFO37250.1"/>
    <property type="molecule type" value="Genomic_DNA"/>
</dbReference>
<protein>
    <submittedName>
        <fullName evidence="1">Uncharacterized protein</fullName>
    </submittedName>
</protein>
<dbReference type="AlphaFoldDB" id="A0AAV4CZL3"/>
<dbReference type="Proteomes" id="UP000735302">
    <property type="component" value="Unassembled WGS sequence"/>
</dbReference>